<name>A0ABV8L0T6_9NOCA</name>
<accession>A0ABV8L0T6</accession>
<gene>
    <name evidence="2" type="ORF">ACFOW8_01980</name>
</gene>
<comment type="caution">
    <text evidence="2">The sequence shown here is derived from an EMBL/GenBank/DDBJ whole genome shotgun (WGS) entry which is preliminary data.</text>
</comment>
<feature type="region of interest" description="Disordered" evidence="1">
    <location>
        <begin position="57"/>
        <end position="103"/>
    </location>
</feature>
<dbReference type="Proteomes" id="UP001595767">
    <property type="component" value="Unassembled WGS sequence"/>
</dbReference>
<evidence type="ECO:0000313" key="2">
    <source>
        <dbReference type="EMBL" id="MFC4123693.1"/>
    </source>
</evidence>
<reference evidence="3" key="1">
    <citation type="journal article" date="2019" name="Int. J. Syst. Evol. Microbiol.">
        <title>The Global Catalogue of Microorganisms (GCM) 10K type strain sequencing project: providing services to taxonomists for standard genome sequencing and annotation.</title>
        <authorList>
            <consortium name="The Broad Institute Genomics Platform"/>
            <consortium name="The Broad Institute Genome Sequencing Center for Infectious Disease"/>
            <person name="Wu L."/>
            <person name="Ma J."/>
        </authorList>
    </citation>
    <scope>NUCLEOTIDE SEQUENCE [LARGE SCALE GENOMIC DNA]</scope>
    <source>
        <strain evidence="3">CGMCC 4.7204</strain>
    </source>
</reference>
<proteinExistence type="predicted"/>
<evidence type="ECO:0000256" key="1">
    <source>
        <dbReference type="SAM" id="MobiDB-lite"/>
    </source>
</evidence>
<evidence type="ECO:0008006" key="4">
    <source>
        <dbReference type="Google" id="ProtNLM"/>
    </source>
</evidence>
<keyword evidence="3" id="KW-1185">Reference proteome</keyword>
<protein>
    <recommendedName>
        <fullName evidence="4">tRNA nuclease CdiA C-terminal domain-containing protein</fullName>
    </recommendedName>
</protein>
<feature type="compositionally biased region" description="Pro residues" evidence="1">
    <location>
        <begin position="70"/>
        <end position="95"/>
    </location>
</feature>
<feature type="region of interest" description="Disordered" evidence="1">
    <location>
        <begin position="240"/>
        <end position="318"/>
    </location>
</feature>
<sequence>MTPASSARTIERLHASRSMLDTVSQSVELPSSHRVGQSIEAALQDALDAWLGNAAIEPIDDRRNPGPSTATPPIPGVTPPPPTTAGPPNIAPTPPKEAATGDISDTGENVAEFWEGDDEHIPRVTIDAPFADVMGTGYRIYADPDGKVNLVQVRDGERIIADIEMMSDGSYRFHLMDEENLAGVYDVSPDGETVTVRQSLPALWDRWGDLITGPDDLPANGPGVVLEFLWEIGSAAASDYPDPPDLPFPSSIEGPANPSNTPGTPEYEKRQQELAMDPAKGGRVSGASMREAAVGLEAERTGSVPGPISRAQLGPDGGDMGEFVDAEGTRWDVKSSPDITPFYTKAPGKPIPHPQSDEKFIDMINEDIASGEKILLDPVGMSDARKTHIKDLILAHPEWYDHVVWVEMDAER</sequence>
<evidence type="ECO:0000313" key="3">
    <source>
        <dbReference type="Proteomes" id="UP001595767"/>
    </source>
</evidence>
<dbReference type="RefSeq" id="WP_378544504.1">
    <property type="nucleotide sequence ID" value="NZ_JBHSBA010000003.1"/>
</dbReference>
<organism evidence="2 3">
    <name type="scientific">Nocardia rhizosphaerae</name>
    <dbReference type="NCBI Taxonomy" id="1691571"/>
    <lineage>
        <taxon>Bacteria</taxon>
        <taxon>Bacillati</taxon>
        <taxon>Actinomycetota</taxon>
        <taxon>Actinomycetes</taxon>
        <taxon>Mycobacteriales</taxon>
        <taxon>Nocardiaceae</taxon>
        <taxon>Nocardia</taxon>
    </lineage>
</organism>
<dbReference type="EMBL" id="JBHSBA010000003">
    <property type="protein sequence ID" value="MFC4123693.1"/>
    <property type="molecule type" value="Genomic_DNA"/>
</dbReference>